<dbReference type="InterPro" id="IPR011006">
    <property type="entry name" value="CheY-like_superfamily"/>
</dbReference>
<dbReference type="SUPFAM" id="SSF52172">
    <property type="entry name" value="CheY-like"/>
    <property type="match status" value="1"/>
</dbReference>
<reference evidence="2 3" key="1">
    <citation type="journal article" date="2022" name="Arch. Microbiol.">
        <title>Paraburkholderia bengalensis sp. nov. isolated from roots of Oryza sativa, IR64.</title>
        <authorList>
            <person name="Nag P."/>
            <person name="Mondal N."/>
            <person name="Sarkar J."/>
            <person name="Das S."/>
        </authorList>
    </citation>
    <scope>NUCLEOTIDE SEQUENCE [LARGE SCALE GENOMIC DNA]</scope>
    <source>
        <strain evidence="2 3">IR64_4_BI</strain>
    </source>
</reference>
<gene>
    <name evidence="2" type="ORF">H3V53_07715</name>
</gene>
<name>A0ABU8INB2_9BURK</name>
<dbReference type="Proteomes" id="UP001386437">
    <property type="component" value="Unassembled WGS sequence"/>
</dbReference>
<sequence length="195" mass="21352">MEERIFIVAPRGRDAQVVEHVLSREGMQCVVCPDVASMVESLQQGAACALIADEALDQRALRMVDDWLSTQPPWSDFPFVLLGGNGKKGALTAEGRRLEVLGNVMLIERPMSGEALVSAARGALRARRRQYQARAMIASALPPMRGCSAPLAKRTSFSQCSPTSCATRWHRSATPSKPSAWRTKRFRRACSGPAR</sequence>
<evidence type="ECO:0000313" key="3">
    <source>
        <dbReference type="Proteomes" id="UP001386437"/>
    </source>
</evidence>
<protein>
    <recommendedName>
        <fullName evidence="4">Response regulatory domain-containing protein</fullName>
    </recommendedName>
</protein>
<organism evidence="2 3">
    <name type="scientific">Paraburkholderia bengalensis</name>
    <dbReference type="NCBI Taxonomy" id="2747562"/>
    <lineage>
        <taxon>Bacteria</taxon>
        <taxon>Pseudomonadati</taxon>
        <taxon>Pseudomonadota</taxon>
        <taxon>Betaproteobacteria</taxon>
        <taxon>Burkholderiales</taxon>
        <taxon>Burkholderiaceae</taxon>
        <taxon>Paraburkholderia</taxon>
    </lineage>
</organism>
<dbReference type="RefSeq" id="WP_336597461.1">
    <property type="nucleotide sequence ID" value="NZ_JACFYJ010000008.1"/>
</dbReference>
<feature type="region of interest" description="Disordered" evidence="1">
    <location>
        <begin position="168"/>
        <end position="195"/>
    </location>
</feature>
<evidence type="ECO:0008006" key="4">
    <source>
        <dbReference type="Google" id="ProtNLM"/>
    </source>
</evidence>
<accession>A0ABU8INB2</accession>
<proteinExistence type="predicted"/>
<evidence type="ECO:0000256" key="1">
    <source>
        <dbReference type="SAM" id="MobiDB-lite"/>
    </source>
</evidence>
<evidence type="ECO:0000313" key="2">
    <source>
        <dbReference type="EMBL" id="MEI5997092.1"/>
    </source>
</evidence>
<comment type="caution">
    <text evidence="2">The sequence shown here is derived from an EMBL/GenBank/DDBJ whole genome shotgun (WGS) entry which is preliminary data.</text>
</comment>
<keyword evidence="3" id="KW-1185">Reference proteome</keyword>
<dbReference type="EMBL" id="JACFYJ010000008">
    <property type="protein sequence ID" value="MEI5997092.1"/>
    <property type="molecule type" value="Genomic_DNA"/>
</dbReference>